<evidence type="ECO:0000256" key="3">
    <source>
        <dbReference type="SAM" id="SignalP"/>
    </source>
</evidence>
<feature type="chain" id="PRO_5001654823" description="Protein LURP-one-related 5-like" evidence="3">
    <location>
        <begin position="21"/>
        <end position="337"/>
    </location>
</feature>
<dbReference type="STRING" id="49390.A0A068UDS5"/>
<keyword evidence="3" id="KW-0732">Signal</keyword>
<reference evidence="5" key="1">
    <citation type="journal article" date="2014" name="Science">
        <title>The coffee genome provides insight into the convergent evolution of caffeine biosynthesis.</title>
        <authorList>
            <person name="Denoeud F."/>
            <person name="Carretero-Paulet L."/>
            <person name="Dereeper A."/>
            <person name="Droc G."/>
            <person name="Guyot R."/>
            <person name="Pietrella M."/>
            <person name="Zheng C."/>
            <person name="Alberti A."/>
            <person name="Anthony F."/>
            <person name="Aprea G."/>
            <person name="Aury J.M."/>
            <person name="Bento P."/>
            <person name="Bernard M."/>
            <person name="Bocs S."/>
            <person name="Campa C."/>
            <person name="Cenci A."/>
            <person name="Combes M.C."/>
            <person name="Crouzillat D."/>
            <person name="Da Silva C."/>
            <person name="Daddiego L."/>
            <person name="De Bellis F."/>
            <person name="Dussert S."/>
            <person name="Garsmeur O."/>
            <person name="Gayraud T."/>
            <person name="Guignon V."/>
            <person name="Jahn K."/>
            <person name="Jamilloux V."/>
            <person name="Joet T."/>
            <person name="Labadie K."/>
            <person name="Lan T."/>
            <person name="Leclercq J."/>
            <person name="Lepelley M."/>
            <person name="Leroy T."/>
            <person name="Li L.T."/>
            <person name="Librado P."/>
            <person name="Lopez L."/>
            <person name="Munoz A."/>
            <person name="Noel B."/>
            <person name="Pallavicini A."/>
            <person name="Perrotta G."/>
            <person name="Poncet V."/>
            <person name="Pot D."/>
            <person name="Priyono X."/>
            <person name="Rigoreau M."/>
            <person name="Rouard M."/>
            <person name="Rozas J."/>
            <person name="Tranchant-Dubreuil C."/>
            <person name="VanBuren R."/>
            <person name="Zhang Q."/>
            <person name="Andrade A.C."/>
            <person name="Argout X."/>
            <person name="Bertrand B."/>
            <person name="de Kochko A."/>
            <person name="Graziosi G."/>
            <person name="Henry R.J."/>
            <person name="Jayarama X."/>
            <person name="Ming R."/>
            <person name="Nagai C."/>
            <person name="Rounsley S."/>
            <person name="Sankoff D."/>
            <person name="Giuliano G."/>
            <person name="Albert V.A."/>
            <person name="Wincker P."/>
            <person name="Lashermes P."/>
        </authorList>
    </citation>
    <scope>NUCLEOTIDE SEQUENCE [LARGE SCALE GENOMIC DNA]</scope>
    <source>
        <strain evidence="5">cv. DH200-94</strain>
    </source>
</reference>
<dbReference type="PANTHER" id="PTHR31087:SF95">
    <property type="entry name" value="EXPRESSED PROTEIN"/>
    <property type="match status" value="1"/>
</dbReference>
<sequence>MFIHLALDLVIDVAVLGANASKSLENSAQTRESDNITDSAMRGTRGVCIYRLLHRTLSKLPLFLDNNRFENPVPDLFRSKCLVRLPSHSSGYPTLYSDRYRNSPLVTMSKIHPAENQGRHRPSRHLTTPIPDHPLRPGPSPSVLTVWKKSSMSFQGTDGFTVFDHCGRLVFRVDNYTRKSWAAASAGLLLMDGSGKGLLTLKPQLLSVQHQWTGYRGEDNRCSRAFTMRRPPPLLIPRSACEAEVFIGENIKETSERKPDLKAEGSFRRRNCKIVTTATGELVAQISRKRINTTLLLSDDVFTLVVHPGFEPDLVMAFVIILDRICRQTNYAPILCS</sequence>
<protein>
    <recommendedName>
        <fullName evidence="6">Protein LURP-one-related 5-like</fullName>
    </recommendedName>
</protein>
<evidence type="ECO:0000256" key="1">
    <source>
        <dbReference type="ARBA" id="ARBA00005437"/>
    </source>
</evidence>
<dbReference type="OMA" id="QTRESDN"/>
<evidence type="ECO:0008006" key="6">
    <source>
        <dbReference type="Google" id="ProtNLM"/>
    </source>
</evidence>
<dbReference type="AlphaFoldDB" id="A0A068UDS5"/>
<feature type="region of interest" description="Disordered" evidence="2">
    <location>
        <begin position="114"/>
        <end position="138"/>
    </location>
</feature>
<dbReference type="Gene3D" id="2.40.160.200">
    <property type="entry name" value="LURP1-related"/>
    <property type="match status" value="1"/>
</dbReference>
<evidence type="ECO:0000256" key="2">
    <source>
        <dbReference type="SAM" id="MobiDB-lite"/>
    </source>
</evidence>
<feature type="signal peptide" evidence="3">
    <location>
        <begin position="1"/>
        <end position="20"/>
    </location>
</feature>
<dbReference type="InterPro" id="IPR025659">
    <property type="entry name" value="Tubby-like_C"/>
</dbReference>
<proteinExistence type="inferred from homology"/>
<comment type="similarity">
    <text evidence="1">Belongs to the LOR family.</text>
</comment>
<keyword evidence="5" id="KW-1185">Reference proteome</keyword>
<dbReference type="InParanoid" id="A0A068UDS5"/>
<dbReference type="SUPFAM" id="SSF54518">
    <property type="entry name" value="Tubby C-terminal domain-like"/>
    <property type="match status" value="1"/>
</dbReference>
<dbReference type="EMBL" id="HG739106">
    <property type="protein sequence ID" value="CDP06354.1"/>
    <property type="molecule type" value="Genomic_DNA"/>
</dbReference>
<organism evidence="4 5">
    <name type="scientific">Coffea canephora</name>
    <name type="common">Robusta coffee</name>
    <dbReference type="NCBI Taxonomy" id="49390"/>
    <lineage>
        <taxon>Eukaryota</taxon>
        <taxon>Viridiplantae</taxon>
        <taxon>Streptophyta</taxon>
        <taxon>Embryophyta</taxon>
        <taxon>Tracheophyta</taxon>
        <taxon>Spermatophyta</taxon>
        <taxon>Magnoliopsida</taxon>
        <taxon>eudicotyledons</taxon>
        <taxon>Gunneridae</taxon>
        <taxon>Pentapetalae</taxon>
        <taxon>asterids</taxon>
        <taxon>lamiids</taxon>
        <taxon>Gentianales</taxon>
        <taxon>Rubiaceae</taxon>
        <taxon>Ixoroideae</taxon>
        <taxon>Gardenieae complex</taxon>
        <taxon>Bertiereae - Coffeeae clade</taxon>
        <taxon>Coffeeae</taxon>
        <taxon>Coffea</taxon>
    </lineage>
</organism>
<dbReference type="InterPro" id="IPR038595">
    <property type="entry name" value="LOR_sf"/>
</dbReference>
<dbReference type="PANTHER" id="PTHR31087">
    <property type="match status" value="1"/>
</dbReference>
<accession>A0A068UDS5</accession>
<dbReference type="Proteomes" id="UP000295252">
    <property type="component" value="Chromosome VIII"/>
</dbReference>
<dbReference type="Pfam" id="PF04525">
    <property type="entry name" value="LOR"/>
    <property type="match status" value="1"/>
</dbReference>
<gene>
    <name evidence="4" type="ORF">GSCOC_T00023169001</name>
</gene>
<dbReference type="Gramene" id="CDP06354">
    <property type="protein sequence ID" value="CDP06354"/>
    <property type="gene ID" value="GSCOC_T00023169001"/>
</dbReference>
<dbReference type="PhylomeDB" id="A0A068UDS5"/>
<evidence type="ECO:0000313" key="5">
    <source>
        <dbReference type="Proteomes" id="UP000295252"/>
    </source>
</evidence>
<dbReference type="OrthoDB" id="680369at2759"/>
<evidence type="ECO:0000313" key="4">
    <source>
        <dbReference type="EMBL" id="CDP06354.1"/>
    </source>
</evidence>
<name>A0A068UDS5_COFCA</name>
<dbReference type="InterPro" id="IPR007612">
    <property type="entry name" value="LOR"/>
</dbReference>